<dbReference type="Gene3D" id="1.10.3500.10">
    <property type="entry name" value="Tex N-terminal region-like"/>
    <property type="match status" value="1"/>
</dbReference>
<dbReference type="InterPro" id="IPR055179">
    <property type="entry name" value="Tex-like_central_region"/>
</dbReference>
<dbReference type="KEGG" id="haby:HLVA_09040"/>
<organism evidence="2 3">
    <name type="scientific">Haliovirga abyssi</name>
    <dbReference type="NCBI Taxonomy" id="2996794"/>
    <lineage>
        <taxon>Bacteria</taxon>
        <taxon>Fusobacteriati</taxon>
        <taxon>Fusobacteriota</taxon>
        <taxon>Fusobacteriia</taxon>
        <taxon>Fusobacteriales</taxon>
        <taxon>Haliovirgaceae</taxon>
        <taxon>Haliovirga</taxon>
    </lineage>
</organism>
<protein>
    <submittedName>
        <fullName evidence="2">Transcription accessory protein</fullName>
    </submittedName>
</protein>
<dbReference type="Pfam" id="PF17674">
    <property type="entry name" value="HHH_9"/>
    <property type="match status" value="1"/>
</dbReference>
<dbReference type="InterPro" id="IPR010994">
    <property type="entry name" value="RuvA_2-like"/>
</dbReference>
<dbReference type="InterPro" id="IPR003029">
    <property type="entry name" value="S1_domain"/>
</dbReference>
<dbReference type="PANTHER" id="PTHR10724:SF10">
    <property type="entry name" value="S1 RNA-BINDING DOMAIN-CONTAINING PROTEIN 1"/>
    <property type="match status" value="1"/>
</dbReference>
<gene>
    <name evidence="2" type="ORF">HLVA_09040</name>
</gene>
<dbReference type="GO" id="GO:0005737">
    <property type="term" value="C:cytoplasm"/>
    <property type="evidence" value="ECO:0007669"/>
    <property type="project" value="UniProtKB-ARBA"/>
</dbReference>
<dbReference type="CDD" id="cd05685">
    <property type="entry name" value="S1_Tex"/>
    <property type="match status" value="1"/>
</dbReference>
<reference evidence="2 3" key="1">
    <citation type="submission" date="2022-11" db="EMBL/GenBank/DDBJ databases">
        <title>Haliovirga abyssi gen. nov., sp. nov., a mesophilic fermentative bacterium isolated from the Iheya North hydrothermal field and the proposal of Haliovirgaceae fam. nov.</title>
        <authorList>
            <person name="Miyazaki U."/>
            <person name="Tame A."/>
            <person name="Miyazaki J."/>
            <person name="Takai K."/>
            <person name="Sawayama S."/>
            <person name="Kitajima M."/>
            <person name="Okamoto A."/>
            <person name="Nakagawa S."/>
        </authorList>
    </citation>
    <scope>NUCLEOTIDE SEQUENCE [LARGE SCALE GENOMIC DNA]</scope>
    <source>
        <strain evidence="2 3">IC12</strain>
    </source>
</reference>
<dbReference type="Pfam" id="PF09371">
    <property type="entry name" value="Tex_N"/>
    <property type="match status" value="1"/>
</dbReference>
<accession>A0AAU9DAG6</accession>
<dbReference type="InterPro" id="IPR012337">
    <property type="entry name" value="RNaseH-like_sf"/>
</dbReference>
<dbReference type="SMART" id="SM00732">
    <property type="entry name" value="YqgFc"/>
    <property type="match status" value="1"/>
</dbReference>
<dbReference type="FunFam" id="1.10.150.310:FF:000001">
    <property type="entry name" value="RNA-binding transcriptional accessory protein"/>
    <property type="match status" value="1"/>
</dbReference>
<dbReference type="Pfam" id="PF22706">
    <property type="entry name" value="Tex_central_region"/>
    <property type="match status" value="1"/>
</dbReference>
<sequence length="719" mass="82186">MDLVKIVEKELNLNHFQVENTLKLSDDGATVPFIARYRKEMTGNLNEEQIRDVLDRINYLRNLEKRKEEVLVTIEEQGKLTEELKTKIVKAIKLQEVEDLYLPYKKKRKTKADIAKERGLEPLAIFMQRKDINIKDINSESEKYINEEITTIEEALDGAKLIIAQEISENIKYREFIRDLMSKKGKIISSVIEKNREKDEKGVYQDYYDYSENVKYIPSHRIMAVNRGEKEKIIRVAIKFDDISRDRILNFILYNYKNINLKNLYVDIINDSLDRLILPSIEREVRNILTEQGENDSIKIFQKNLKNLLMQPPIYEKNILGIDPGYRTGCKIVVINKLGFFIKSDVVYLVSGDKKLIEAKEKIKKLILENDIDLVVIGNGTGSRETEKLTAEIISENDFGKKVYYVIANEAGASVYSASKLAKEEFPDLDVTERGGISIARRVQDPLAELVKIDSKSIGVGMYQHDVNQKKLGIALENTVESVVNDIGVNLNTASWALLSFVSGINKKVAKNIMEYRNENGKFKSRKELKKVKGLGEKAYTLAAGFIVVPESKNVLDNTIIHPESYSIAEEILKDIDSNLKEFKNNTEEVISKLRSFDIKGFIDKTNYGEETVKDIYASLLKPKRDPRENLPQPLLKENILKMSDLKEGMELEGTVRNVVKFGAFIDIGLKNDALLHVSEMGKKFIQDATLELEVGDIVKVKIKELDEKRGRVSLTMKG</sequence>
<dbReference type="InterPro" id="IPR037027">
    <property type="entry name" value="YqgF/RNaseH-like_dom_sf"/>
</dbReference>
<dbReference type="AlphaFoldDB" id="A0AAU9DAG6"/>
<dbReference type="PROSITE" id="PS50126">
    <property type="entry name" value="S1"/>
    <property type="match status" value="1"/>
</dbReference>
<evidence type="ECO:0000313" key="2">
    <source>
        <dbReference type="EMBL" id="BDU50335.1"/>
    </source>
</evidence>
<dbReference type="Gene3D" id="1.10.10.650">
    <property type="entry name" value="RuvA domain 2-like"/>
    <property type="match status" value="1"/>
</dbReference>
<dbReference type="GO" id="GO:0006139">
    <property type="term" value="P:nucleobase-containing compound metabolic process"/>
    <property type="evidence" value="ECO:0007669"/>
    <property type="project" value="InterPro"/>
</dbReference>
<dbReference type="FunFam" id="2.40.50.140:FF:000051">
    <property type="entry name" value="RNA-binding transcriptional accessory protein"/>
    <property type="match status" value="1"/>
</dbReference>
<evidence type="ECO:0000313" key="3">
    <source>
        <dbReference type="Proteomes" id="UP001321582"/>
    </source>
</evidence>
<dbReference type="SUPFAM" id="SSF47781">
    <property type="entry name" value="RuvA domain 2-like"/>
    <property type="match status" value="2"/>
</dbReference>
<name>A0AAU9DAG6_9FUSO</name>
<dbReference type="InterPro" id="IPR012340">
    <property type="entry name" value="NA-bd_OB-fold"/>
</dbReference>
<proteinExistence type="predicted"/>
<dbReference type="Pfam" id="PF00575">
    <property type="entry name" value="S1"/>
    <property type="match status" value="1"/>
</dbReference>
<dbReference type="InterPro" id="IPR050437">
    <property type="entry name" value="Ribos_protein_bS1-like"/>
</dbReference>
<dbReference type="InterPro" id="IPR044146">
    <property type="entry name" value="S1_Tex"/>
</dbReference>
<dbReference type="InterPro" id="IPR032639">
    <property type="entry name" value="Tex_YqgF"/>
</dbReference>
<dbReference type="InterPro" id="IPR041692">
    <property type="entry name" value="HHH_9"/>
</dbReference>
<feature type="domain" description="S1 motif" evidence="1">
    <location>
        <begin position="649"/>
        <end position="718"/>
    </location>
</feature>
<dbReference type="SUPFAM" id="SSF50249">
    <property type="entry name" value="Nucleic acid-binding proteins"/>
    <property type="match status" value="1"/>
</dbReference>
<dbReference type="Proteomes" id="UP001321582">
    <property type="component" value="Chromosome"/>
</dbReference>
<dbReference type="GO" id="GO:0003735">
    <property type="term" value="F:structural constituent of ribosome"/>
    <property type="evidence" value="ECO:0007669"/>
    <property type="project" value="TreeGrafter"/>
</dbReference>
<dbReference type="InterPro" id="IPR023319">
    <property type="entry name" value="Tex-like_HTH_dom_sf"/>
</dbReference>
<dbReference type="GO" id="GO:0006412">
    <property type="term" value="P:translation"/>
    <property type="evidence" value="ECO:0007669"/>
    <property type="project" value="TreeGrafter"/>
</dbReference>
<dbReference type="Gene3D" id="2.40.50.140">
    <property type="entry name" value="Nucleic acid-binding proteins"/>
    <property type="match status" value="1"/>
</dbReference>
<dbReference type="InterPro" id="IPR018974">
    <property type="entry name" value="Tex-like_N"/>
</dbReference>
<dbReference type="PANTHER" id="PTHR10724">
    <property type="entry name" value="30S RIBOSOMAL PROTEIN S1"/>
    <property type="match status" value="1"/>
</dbReference>
<dbReference type="RefSeq" id="WP_307905267.1">
    <property type="nucleotide sequence ID" value="NZ_AP027059.1"/>
</dbReference>
<evidence type="ECO:0000259" key="1">
    <source>
        <dbReference type="PROSITE" id="PS50126"/>
    </source>
</evidence>
<dbReference type="EMBL" id="AP027059">
    <property type="protein sequence ID" value="BDU50335.1"/>
    <property type="molecule type" value="Genomic_DNA"/>
</dbReference>
<dbReference type="InterPro" id="IPR023323">
    <property type="entry name" value="Tex-like_dom_sf"/>
</dbReference>
<dbReference type="SMART" id="SM00316">
    <property type="entry name" value="S1"/>
    <property type="match status" value="1"/>
</dbReference>
<dbReference type="FunFam" id="3.30.420.140:FF:000001">
    <property type="entry name" value="RNA-binding transcriptional accessory protein"/>
    <property type="match status" value="1"/>
</dbReference>
<dbReference type="Pfam" id="PF12836">
    <property type="entry name" value="HHH_3"/>
    <property type="match status" value="1"/>
</dbReference>
<dbReference type="Gene3D" id="3.30.420.140">
    <property type="entry name" value="YqgF/RNase H-like domain"/>
    <property type="match status" value="1"/>
</dbReference>
<dbReference type="SUPFAM" id="SSF158832">
    <property type="entry name" value="Tex N-terminal region-like"/>
    <property type="match status" value="1"/>
</dbReference>
<keyword evidence="3" id="KW-1185">Reference proteome</keyword>
<dbReference type="InterPro" id="IPR006641">
    <property type="entry name" value="YqgF/RNaseH-like_dom"/>
</dbReference>
<dbReference type="SUPFAM" id="SSF53098">
    <property type="entry name" value="Ribonuclease H-like"/>
    <property type="match status" value="1"/>
</dbReference>
<dbReference type="FunFam" id="1.10.10.650:FF:000001">
    <property type="entry name" value="S1 RNA-binding domain 1"/>
    <property type="match status" value="1"/>
</dbReference>
<dbReference type="Pfam" id="PF16921">
    <property type="entry name" value="Tex_YqgF"/>
    <property type="match status" value="1"/>
</dbReference>
<dbReference type="GO" id="GO:0003729">
    <property type="term" value="F:mRNA binding"/>
    <property type="evidence" value="ECO:0007669"/>
    <property type="project" value="UniProtKB-ARBA"/>
</dbReference>
<dbReference type="Gene3D" id="1.10.150.310">
    <property type="entry name" value="Tex RuvX-like domain-like"/>
    <property type="match status" value="1"/>
</dbReference>